<comment type="caution">
    <text evidence="2">The sequence shown here is derived from an EMBL/GenBank/DDBJ whole genome shotgun (WGS) entry which is preliminary data.</text>
</comment>
<proteinExistence type="predicted"/>
<evidence type="ECO:0000256" key="1">
    <source>
        <dbReference type="SAM" id="Coils"/>
    </source>
</evidence>
<reference evidence="2" key="1">
    <citation type="submission" date="2021-02" db="EMBL/GenBank/DDBJ databases">
        <authorList>
            <person name="Nowell W R."/>
        </authorList>
    </citation>
    <scope>NUCLEOTIDE SEQUENCE</scope>
</reference>
<evidence type="ECO:0000313" key="3">
    <source>
        <dbReference type="Proteomes" id="UP000676336"/>
    </source>
</evidence>
<accession>A0A8S2YIB1</accession>
<sequence length="55" mass="6464">MMISVKIKSAEQQISELNENINRLKSQLLDAEKQLLRVNQNEQKLKQECEHTRGQ</sequence>
<name>A0A8S2YIB1_9BILA</name>
<dbReference type="AlphaFoldDB" id="A0A8S2YIB1"/>
<feature type="non-terminal residue" evidence="2">
    <location>
        <position position="1"/>
    </location>
</feature>
<gene>
    <name evidence="2" type="ORF">SMN809_LOCUS37360</name>
</gene>
<organism evidence="2 3">
    <name type="scientific">Rotaria magnacalcarata</name>
    <dbReference type="NCBI Taxonomy" id="392030"/>
    <lineage>
        <taxon>Eukaryota</taxon>
        <taxon>Metazoa</taxon>
        <taxon>Spiralia</taxon>
        <taxon>Gnathifera</taxon>
        <taxon>Rotifera</taxon>
        <taxon>Eurotatoria</taxon>
        <taxon>Bdelloidea</taxon>
        <taxon>Philodinida</taxon>
        <taxon>Philodinidae</taxon>
        <taxon>Rotaria</taxon>
    </lineage>
</organism>
<dbReference type="EMBL" id="CAJOBI010094659">
    <property type="protein sequence ID" value="CAF4558947.1"/>
    <property type="molecule type" value="Genomic_DNA"/>
</dbReference>
<keyword evidence="1" id="KW-0175">Coiled coil</keyword>
<evidence type="ECO:0000313" key="2">
    <source>
        <dbReference type="EMBL" id="CAF4558947.1"/>
    </source>
</evidence>
<feature type="coiled-coil region" evidence="1">
    <location>
        <begin position="7"/>
        <end position="48"/>
    </location>
</feature>
<protein>
    <submittedName>
        <fullName evidence="2">Uncharacterized protein</fullName>
    </submittedName>
</protein>
<dbReference type="Proteomes" id="UP000676336">
    <property type="component" value="Unassembled WGS sequence"/>
</dbReference>